<proteinExistence type="predicted"/>
<keyword evidence="3" id="KW-1185">Reference proteome</keyword>
<evidence type="ECO:0000313" key="2">
    <source>
        <dbReference type="EMBL" id="KAJ9152043.1"/>
    </source>
</evidence>
<feature type="region of interest" description="Disordered" evidence="1">
    <location>
        <begin position="172"/>
        <end position="201"/>
    </location>
</feature>
<feature type="compositionally biased region" description="Low complexity" evidence="1">
    <location>
        <begin position="411"/>
        <end position="420"/>
    </location>
</feature>
<reference evidence="2" key="1">
    <citation type="submission" date="2022-07" db="EMBL/GenBank/DDBJ databases">
        <title>Fungi with potential for degradation of polypropylene.</title>
        <authorList>
            <person name="Gostincar C."/>
        </authorList>
    </citation>
    <scope>NUCLEOTIDE SEQUENCE</scope>
    <source>
        <strain evidence="2">EXF-13308</strain>
    </source>
</reference>
<name>A0AA38VXV7_9PEZI</name>
<comment type="caution">
    <text evidence="2">The sequence shown here is derived from an EMBL/GenBank/DDBJ whole genome shotgun (WGS) entry which is preliminary data.</text>
</comment>
<protein>
    <submittedName>
        <fullName evidence="2">Uncharacterized protein</fullName>
    </submittedName>
</protein>
<dbReference type="EMBL" id="JANBVO010000005">
    <property type="protein sequence ID" value="KAJ9152043.1"/>
    <property type="molecule type" value="Genomic_DNA"/>
</dbReference>
<feature type="compositionally biased region" description="Basic residues" evidence="1">
    <location>
        <begin position="398"/>
        <end position="410"/>
    </location>
</feature>
<dbReference type="AlphaFoldDB" id="A0AA38VXV7"/>
<feature type="compositionally biased region" description="Basic residues" evidence="1">
    <location>
        <begin position="229"/>
        <end position="246"/>
    </location>
</feature>
<evidence type="ECO:0000313" key="3">
    <source>
        <dbReference type="Proteomes" id="UP001174694"/>
    </source>
</evidence>
<feature type="compositionally biased region" description="Polar residues" evidence="1">
    <location>
        <begin position="30"/>
        <end position="50"/>
    </location>
</feature>
<feature type="region of interest" description="Disordered" evidence="1">
    <location>
        <begin position="217"/>
        <end position="262"/>
    </location>
</feature>
<feature type="region of interest" description="Disordered" evidence="1">
    <location>
        <begin position="394"/>
        <end position="420"/>
    </location>
</feature>
<sequence>MTNSQYLQSGGRYPERMQVDTSLPRGACTSVPQPTVAYQAQQDLTPSSARQPKAMNSYHPSHAASSQQPTPPDTSRMYYPYDMHTASQASSPLTVQPQVTEGHYAVPSFIGQSPKDSVPPPMQPYYGMFGVSDTNEQDDTQLHGIPEYRSYIPSMDVDPGFMLQQQMPVSGSRALHRSIGASSHPPLLSQPNPSEFRPQRGLGIDNMRETSVLAARSAPSFAADTSPGHSRKAATKRRPASRRPSGKRAPMGPSLSSNGSAATKLDSLVEELQLRPDAKPDDKFVFELRKKYDGEKGKGMWCEIQKDYEKQFGQRVEREKLQMQVSRAVLKYAVWPKAEEEILLEAFQKANDEFSQRVLSFMKDMGGCKSWEWKPAHIELKLVQLGMLEPTIDEQSKVRRRKRAAARRRSNAQPQQAQQQLTEWQYHLGGAPLMRRPSMEDDMSAGPTFTPEQEDEIAEEIMRTRPFDLEDSPITASEESMDMDCSGNGPHIESKVAIKGLPQNNGRQQSKRVAILACEQMMHEQQVKREYSNRE</sequence>
<evidence type="ECO:0000256" key="1">
    <source>
        <dbReference type="SAM" id="MobiDB-lite"/>
    </source>
</evidence>
<gene>
    <name evidence="2" type="ORF">NKR23_g2725</name>
</gene>
<organism evidence="2 3">
    <name type="scientific">Pleurostoma richardsiae</name>
    <dbReference type="NCBI Taxonomy" id="41990"/>
    <lineage>
        <taxon>Eukaryota</taxon>
        <taxon>Fungi</taxon>
        <taxon>Dikarya</taxon>
        <taxon>Ascomycota</taxon>
        <taxon>Pezizomycotina</taxon>
        <taxon>Sordariomycetes</taxon>
        <taxon>Sordariomycetidae</taxon>
        <taxon>Calosphaeriales</taxon>
        <taxon>Pleurostomataceae</taxon>
        <taxon>Pleurostoma</taxon>
    </lineage>
</organism>
<accession>A0AA38VXV7</accession>
<feature type="region of interest" description="Disordered" evidence="1">
    <location>
        <begin position="1"/>
        <end position="76"/>
    </location>
</feature>
<dbReference type="Proteomes" id="UP001174694">
    <property type="component" value="Unassembled WGS sequence"/>
</dbReference>
<feature type="region of interest" description="Disordered" evidence="1">
    <location>
        <begin position="432"/>
        <end position="452"/>
    </location>
</feature>